<evidence type="ECO:0000313" key="3">
    <source>
        <dbReference type="Proteomes" id="UP000324996"/>
    </source>
</evidence>
<gene>
    <name evidence="2" type="ORF">JCM17846_12770</name>
</gene>
<name>A0A5A7N7I1_9PROT</name>
<dbReference type="Proteomes" id="UP000324996">
    <property type="component" value="Unassembled WGS sequence"/>
</dbReference>
<dbReference type="RefSeq" id="WP_161760497.1">
    <property type="nucleotide sequence ID" value="NZ_BKCN01000005.1"/>
</dbReference>
<keyword evidence="3" id="KW-1185">Reference proteome</keyword>
<evidence type="ECO:0000256" key="1">
    <source>
        <dbReference type="SAM" id="MobiDB-lite"/>
    </source>
</evidence>
<organism evidence="2 3">
    <name type="scientific">Iodidimonas nitroreducens</name>
    <dbReference type="NCBI Taxonomy" id="1236968"/>
    <lineage>
        <taxon>Bacteria</taxon>
        <taxon>Pseudomonadati</taxon>
        <taxon>Pseudomonadota</taxon>
        <taxon>Alphaproteobacteria</taxon>
        <taxon>Iodidimonadales</taxon>
        <taxon>Iodidimonadaceae</taxon>
        <taxon>Iodidimonas</taxon>
    </lineage>
</organism>
<sequence length="54" mass="6283">MNILTHVGAALSSTDSLQSETDGMARFLTSTNRHRADQTWAPRQRRRDRNRRSR</sequence>
<reference evidence="2 3" key="1">
    <citation type="submission" date="2019-09" db="EMBL/GenBank/DDBJ databases">
        <title>NBRP : Genome information of microbial organism related human and environment.</title>
        <authorList>
            <person name="Hattori M."/>
            <person name="Oshima K."/>
            <person name="Inaba H."/>
            <person name="Suda W."/>
            <person name="Sakamoto M."/>
            <person name="Iino T."/>
            <person name="Kitahara M."/>
            <person name="Oshida Y."/>
            <person name="Iida T."/>
            <person name="Kudo T."/>
            <person name="Itoh T."/>
            <person name="Ohkuma M."/>
        </authorList>
    </citation>
    <scope>NUCLEOTIDE SEQUENCE [LARGE SCALE GENOMIC DNA]</scope>
    <source>
        <strain evidence="2 3">Q-1</strain>
    </source>
</reference>
<accession>A0A5A7N7I1</accession>
<evidence type="ECO:0000313" key="2">
    <source>
        <dbReference type="EMBL" id="GER03595.1"/>
    </source>
</evidence>
<feature type="compositionally biased region" description="Polar residues" evidence="1">
    <location>
        <begin position="12"/>
        <end position="21"/>
    </location>
</feature>
<feature type="compositionally biased region" description="Basic residues" evidence="1">
    <location>
        <begin position="43"/>
        <end position="54"/>
    </location>
</feature>
<dbReference type="AlphaFoldDB" id="A0A5A7N7I1"/>
<dbReference type="EMBL" id="BKCN01000005">
    <property type="protein sequence ID" value="GER03595.1"/>
    <property type="molecule type" value="Genomic_DNA"/>
</dbReference>
<comment type="caution">
    <text evidence="2">The sequence shown here is derived from an EMBL/GenBank/DDBJ whole genome shotgun (WGS) entry which is preliminary data.</text>
</comment>
<protein>
    <submittedName>
        <fullName evidence="2">Uncharacterized protein</fullName>
    </submittedName>
</protein>
<proteinExistence type="predicted"/>
<feature type="region of interest" description="Disordered" evidence="1">
    <location>
        <begin position="12"/>
        <end position="54"/>
    </location>
</feature>